<dbReference type="PROSITE" id="PS01078">
    <property type="entry name" value="MOCF_BIOSYNTHESIS_1"/>
    <property type="match status" value="1"/>
</dbReference>
<dbReference type="NCBIfam" id="TIGR00177">
    <property type="entry name" value="molyb_syn"/>
    <property type="match status" value="1"/>
</dbReference>
<dbReference type="CDD" id="cd00886">
    <property type="entry name" value="MogA_MoaB"/>
    <property type="match status" value="1"/>
</dbReference>
<proteinExistence type="inferred from homology"/>
<dbReference type="AlphaFoldDB" id="A0A133UBR7"/>
<dbReference type="SMART" id="SM00852">
    <property type="entry name" value="MoCF_biosynth"/>
    <property type="match status" value="1"/>
</dbReference>
<dbReference type="EMBL" id="LHXM01000018">
    <property type="protein sequence ID" value="KXA91638.1"/>
    <property type="molecule type" value="Genomic_DNA"/>
</dbReference>
<dbReference type="InterPro" id="IPR008284">
    <property type="entry name" value="MoCF_biosynth_CS"/>
</dbReference>
<dbReference type="PANTHER" id="PTHR43232:SF2">
    <property type="entry name" value="MOLYBDENUM COFACTOR BIOSYNTHESIS PROTEIN B"/>
    <property type="match status" value="1"/>
</dbReference>
<dbReference type="Pfam" id="PF00994">
    <property type="entry name" value="MoCF_biosynth"/>
    <property type="match status" value="1"/>
</dbReference>
<evidence type="ECO:0000313" key="4">
    <source>
        <dbReference type="EMBL" id="KXA91638.1"/>
    </source>
</evidence>
<reference evidence="4 5" key="1">
    <citation type="journal article" date="2016" name="Sci. Rep.">
        <title>Metabolic traits of an uncultured archaeal lineage -MSBL1- from brine pools of the Red Sea.</title>
        <authorList>
            <person name="Mwirichia R."/>
            <person name="Alam I."/>
            <person name="Rashid M."/>
            <person name="Vinu M."/>
            <person name="Ba-Alawi W."/>
            <person name="Anthony Kamau A."/>
            <person name="Kamanda Ngugi D."/>
            <person name="Goker M."/>
            <person name="Klenk H.P."/>
            <person name="Bajic V."/>
            <person name="Stingl U."/>
        </authorList>
    </citation>
    <scope>NUCLEOTIDE SEQUENCE [LARGE SCALE GENOMIC DNA]</scope>
    <source>
        <strain evidence="4">SCGC-AAA259D18</strain>
    </source>
</reference>
<dbReference type="InterPro" id="IPR036425">
    <property type="entry name" value="MoaB/Mog-like_dom_sf"/>
</dbReference>
<organism evidence="4 5">
    <name type="scientific">candidate division MSBL1 archaeon SCGC-AAA259D18</name>
    <dbReference type="NCBI Taxonomy" id="1698262"/>
    <lineage>
        <taxon>Archaea</taxon>
        <taxon>Methanobacteriati</taxon>
        <taxon>Methanobacteriota</taxon>
        <taxon>candidate division MSBL1</taxon>
    </lineage>
</organism>
<keyword evidence="2" id="KW-0501">Molybdenum cofactor biosynthesis</keyword>
<sequence length="170" mass="18536">MIPSEHKENAPTDLHVGIITTSDSLYSIEDDKRDDKSGNIIQERIDEAGFSSERYLCPDEGKQIRKKLLELLTDSGVDAVITTGGTGVASRDITIDVVSDLFDKELPGFGELLRRKSYGKIGNSIILTRATAGLIDQKPVFCLPGSPDSVKIGSDLIVSELAHIEKHARE</sequence>
<dbReference type="PANTHER" id="PTHR43232">
    <property type="entry name" value="MOLYBDENUM COFACTOR BIOSYNTHESIS PROTEIN B"/>
    <property type="match status" value="1"/>
</dbReference>
<keyword evidence="5" id="KW-1185">Reference proteome</keyword>
<evidence type="ECO:0000259" key="3">
    <source>
        <dbReference type="SMART" id="SM00852"/>
    </source>
</evidence>
<evidence type="ECO:0000256" key="2">
    <source>
        <dbReference type="ARBA" id="ARBA00023150"/>
    </source>
</evidence>
<protein>
    <recommendedName>
        <fullName evidence="3">MoaB/Mog domain-containing protein</fullName>
    </recommendedName>
</protein>
<evidence type="ECO:0000313" key="5">
    <source>
        <dbReference type="Proteomes" id="UP000070195"/>
    </source>
</evidence>
<dbReference type="SUPFAM" id="SSF53218">
    <property type="entry name" value="Molybdenum cofactor biosynthesis proteins"/>
    <property type="match status" value="1"/>
</dbReference>
<comment type="caution">
    <text evidence="4">The sequence shown here is derived from an EMBL/GenBank/DDBJ whole genome shotgun (WGS) entry which is preliminary data.</text>
</comment>
<dbReference type="InterPro" id="IPR012245">
    <property type="entry name" value="MoaB"/>
</dbReference>
<dbReference type="PIRSF" id="PIRSF006443">
    <property type="entry name" value="MoaB"/>
    <property type="match status" value="1"/>
</dbReference>
<dbReference type="InterPro" id="IPR001453">
    <property type="entry name" value="MoaB/Mog_dom"/>
</dbReference>
<feature type="domain" description="MoaB/Mog" evidence="3">
    <location>
        <begin position="17"/>
        <end position="164"/>
    </location>
</feature>
<comment type="similarity">
    <text evidence="1">Belongs to the MoaB/Mog family.</text>
</comment>
<dbReference type="Gene3D" id="3.40.980.10">
    <property type="entry name" value="MoaB/Mog-like domain"/>
    <property type="match status" value="1"/>
</dbReference>
<name>A0A133UBR7_9EURY</name>
<evidence type="ECO:0000256" key="1">
    <source>
        <dbReference type="ARBA" id="ARBA00006112"/>
    </source>
</evidence>
<dbReference type="GO" id="GO:0005829">
    <property type="term" value="C:cytosol"/>
    <property type="evidence" value="ECO:0007669"/>
    <property type="project" value="TreeGrafter"/>
</dbReference>
<gene>
    <name evidence="4" type="ORF">AKJ63_01180</name>
</gene>
<dbReference type="Proteomes" id="UP000070195">
    <property type="component" value="Unassembled WGS sequence"/>
</dbReference>
<accession>A0A133UBR7</accession>
<dbReference type="GO" id="GO:0006777">
    <property type="term" value="P:Mo-molybdopterin cofactor biosynthetic process"/>
    <property type="evidence" value="ECO:0007669"/>
    <property type="project" value="UniProtKB-KW"/>
</dbReference>